<evidence type="ECO:0000256" key="4">
    <source>
        <dbReference type="ARBA" id="ARBA00022840"/>
    </source>
</evidence>
<feature type="domain" description="Zeta toxin" evidence="7">
    <location>
        <begin position="47"/>
        <end position="172"/>
    </location>
</feature>
<dbReference type="PANTHER" id="PTHR39206">
    <property type="entry name" value="SLL8004 PROTEIN"/>
    <property type="match status" value="1"/>
</dbReference>
<dbReference type="InterPro" id="IPR010488">
    <property type="entry name" value="Zeta_toxin_domain"/>
</dbReference>
<reference evidence="8" key="1">
    <citation type="submission" date="2023-01" db="EMBL/GenBank/DDBJ databases">
        <title>Human gut microbiome strain richness.</title>
        <authorList>
            <person name="Chen-Liaw A."/>
        </authorList>
    </citation>
    <scope>NUCLEOTIDE SEQUENCE</scope>
    <source>
        <strain evidence="8">1001283st1_G1_1001283B150217_161031</strain>
    </source>
</reference>
<evidence type="ECO:0000256" key="5">
    <source>
        <dbReference type="ARBA" id="ARBA00032897"/>
    </source>
</evidence>
<dbReference type="InterPro" id="IPR027417">
    <property type="entry name" value="P-loop_NTPase"/>
</dbReference>
<evidence type="ECO:0000256" key="3">
    <source>
        <dbReference type="ARBA" id="ARBA00022741"/>
    </source>
</evidence>
<dbReference type="Pfam" id="PF06414">
    <property type="entry name" value="Zeta_toxin"/>
    <property type="match status" value="1"/>
</dbReference>
<evidence type="ECO:0000256" key="6">
    <source>
        <dbReference type="ARBA" id="ARBA00048178"/>
    </source>
</evidence>
<dbReference type="Proteomes" id="UP001210809">
    <property type="component" value="Unassembled WGS sequence"/>
</dbReference>
<dbReference type="Gene3D" id="3.40.50.300">
    <property type="entry name" value="P-loop containing nucleotide triphosphate hydrolases"/>
    <property type="match status" value="1"/>
</dbReference>
<evidence type="ECO:0000256" key="1">
    <source>
        <dbReference type="ARBA" id="ARBA00009104"/>
    </source>
</evidence>
<evidence type="ECO:0000256" key="2">
    <source>
        <dbReference type="ARBA" id="ARBA00011963"/>
    </source>
</evidence>
<comment type="similarity">
    <text evidence="1">Belongs to the zeta toxin family.</text>
</comment>
<dbReference type="PANTHER" id="PTHR39206:SF1">
    <property type="entry name" value="SLL8004 PROTEIN"/>
    <property type="match status" value="1"/>
</dbReference>
<keyword evidence="4" id="KW-0067">ATP-binding</keyword>
<dbReference type="AlphaFoldDB" id="A0AAW6D0Z6"/>
<proteinExistence type="inferred from homology"/>
<gene>
    <name evidence="8" type="ORF">PNE09_10940</name>
</gene>
<comment type="caution">
    <text evidence="8">The sequence shown here is derived from an EMBL/GenBank/DDBJ whole genome shotgun (WGS) entry which is preliminary data.</text>
</comment>
<dbReference type="GO" id="GO:0016301">
    <property type="term" value="F:kinase activity"/>
    <property type="evidence" value="ECO:0007669"/>
    <property type="project" value="InterPro"/>
</dbReference>
<comment type="catalytic activity">
    <reaction evidence="6">
        <text>UDP-N-acetyl-alpha-D-glucosamine + ATP = UDP-N-acetyl-alpha-D-glucosamine 3'-phosphate + ADP + H(+)</text>
        <dbReference type="Rhea" id="RHEA:32671"/>
        <dbReference type="ChEBI" id="CHEBI:15378"/>
        <dbReference type="ChEBI" id="CHEBI:30616"/>
        <dbReference type="ChEBI" id="CHEBI:57705"/>
        <dbReference type="ChEBI" id="CHEBI:64353"/>
        <dbReference type="ChEBI" id="CHEBI:456216"/>
        <dbReference type="EC" id="2.7.1.176"/>
    </reaction>
</comment>
<keyword evidence="3" id="KW-0547">Nucleotide-binding</keyword>
<dbReference type="SUPFAM" id="SSF52540">
    <property type="entry name" value="P-loop containing nucleoside triphosphate hydrolases"/>
    <property type="match status" value="1"/>
</dbReference>
<dbReference type="GO" id="GO:0005524">
    <property type="term" value="F:ATP binding"/>
    <property type="evidence" value="ECO:0007669"/>
    <property type="project" value="UniProtKB-KW"/>
</dbReference>
<evidence type="ECO:0000313" key="8">
    <source>
        <dbReference type="EMBL" id="MDB8004576.1"/>
    </source>
</evidence>
<accession>A0AAW6D0Z6</accession>
<protein>
    <recommendedName>
        <fullName evidence="5">UDP-N-acetylglucosamine kinase</fullName>
        <ecNumber evidence="2">2.7.1.176</ecNumber>
    </recommendedName>
    <alternativeName>
        <fullName evidence="5">UDP-N-acetylglucosamine kinase</fullName>
    </alternativeName>
</protein>
<evidence type="ECO:0000313" key="9">
    <source>
        <dbReference type="Proteomes" id="UP001210809"/>
    </source>
</evidence>
<name>A0AAW6D0Z6_9FIRM</name>
<dbReference type="EC" id="2.7.1.176" evidence="2"/>
<evidence type="ECO:0000259" key="7">
    <source>
        <dbReference type="Pfam" id="PF06414"/>
    </source>
</evidence>
<dbReference type="EMBL" id="JAQLXW010000016">
    <property type="protein sequence ID" value="MDB8004576.1"/>
    <property type="molecule type" value="Genomic_DNA"/>
</dbReference>
<organism evidence="8 9">
    <name type="scientific">[Eubacterium] siraeum</name>
    <dbReference type="NCBI Taxonomy" id="39492"/>
    <lineage>
        <taxon>Bacteria</taxon>
        <taxon>Bacillati</taxon>
        <taxon>Bacillota</taxon>
        <taxon>Clostridia</taxon>
        <taxon>Eubacteriales</taxon>
        <taxon>Oscillospiraceae</taxon>
        <taxon>Oscillospiraceae incertae sedis</taxon>
    </lineage>
</organism>
<sequence>MSERKPMVLVFAGPNGSGKSTVTTYFDKVGTYTNADDIVAATGMDNMEAARLVDKMRYRSIEQKEDFTFETVLSSHYKLDILKKAKEEGYFIKCFFILTVDASVNVARVSARVASGGHNVDEKSIRARYSKSLGNIKELMKICDIMHVYDNTIEPVRIIRKHKDEISIYPNDLWSEQMILNLL</sequence>